<dbReference type="Pfam" id="PF00356">
    <property type="entry name" value="LacI"/>
    <property type="match status" value="1"/>
</dbReference>
<feature type="domain" description="HTH lacI-type" evidence="4">
    <location>
        <begin position="18"/>
        <end position="75"/>
    </location>
</feature>
<dbReference type="SUPFAM" id="SSF53822">
    <property type="entry name" value="Periplasmic binding protein-like I"/>
    <property type="match status" value="1"/>
</dbReference>
<proteinExistence type="predicted"/>
<dbReference type="PROSITE" id="PS50932">
    <property type="entry name" value="HTH_LACI_2"/>
    <property type="match status" value="1"/>
</dbReference>
<dbReference type="Proteomes" id="UP001153642">
    <property type="component" value="Unassembled WGS sequence"/>
</dbReference>
<keyword evidence="2 5" id="KW-0238">DNA-binding</keyword>
<dbReference type="EMBL" id="JAPMUA010000001">
    <property type="protein sequence ID" value="MDG3584627.1"/>
    <property type="molecule type" value="Genomic_DNA"/>
</dbReference>
<evidence type="ECO:0000256" key="1">
    <source>
        <dbReference type="ARBA" id="ARBA00023015"/>
    </source>
</evidence>
<sequence length="351" mass="39919">MQTFILYMPNKENNSNKINIRDIAEKTGLSISTVSRVLNNKAKEYRIGKKSQEKIRKVARELNYVPNQFAANLKSGKSNTIALIVPSLNNPFFAEISSRINTEIRKHGYITIIGESDENPEIEKKELRQLVSRNIEGLIIVPCGNQWEHIDEIHNQGIPVVCIDRYFIDLDIPFVSTDNYKGAYMAAKYFIENGHHNIVCIQGVQESNTNKLRIEGFKEAMKESGINDFNIIGDNFTFQNGYLSTQLLLKQKNRPTAIFALSNTIAMGCMKAIKEAKLDIPENISLITFDDHPYLDFLATPLSCVVQPVEDISKVAVELLYTKLYDEEQNTSKILLKPTIKIRNSVKRLMD</sequence>
<evidence type="ECO:0000313" key="5">
    <source>
        <dbReference type="EMBL" id="MDG3584627.1"/>
    </source>
</evidence>
<dbReference type="Gene3D" id="1.10.260.40">
    <property type="entry name" value="lambda repressor-like DNA-binding domains"/>
    <property type="match status" value="1"/>
</dbReference>
<name>A0ABT6FMY5_9FLAO</name>
<dbReference type="GO" id="GO:0003677">
    <property type="term" value="F:DNA binding"/>
    <property type="evidence" value="ECO:0007669"/>
    <property type="project" value="UniProtKB-KW"/>
</dbReference>
<dbReference type="InterPro" id="IPR010982">
    <property type="entry name" value="Lambda_DNA-bd_dom_sf"/>
</dbReference>
<comment type="caution">
    <text evidence="5">The sequence shown here is derived from an EMBL/GenBank/DDBJ whole genome shotgun (WGS) entry which is preliminary data.</text>
</comment>
<dbReference type="InterPro" id="IPR028082">
    <property type="entry name" value="Peripla_BP_I"/>
</dbReference>
<dbReference type="RefSeq" id="WP_277898385.1">
    <property type="nucleotide sequence ID" value="NZ_JAPMUA010000001.1"/>
</dbReference>
<reference evidence="5" key="1">
    <citation type="submission" date="2022-11" db="EMBL/GenBank/DDBJ databases">
        <title>High-quality draft genome sequence of Galbibacter sp. strain CMA-7.</title>
        <authorList>
            <person name="Wei L."/>
            <person name="Dong C."/>
            <person name="Shao Z."/>
        </authorList>
    </citation>
    <scope>NUCLEOTIDE SEQUENCE</scope>
    <source>
        <strain evidence="5">CMA-7</strain>
    </source>
</reference>
<keyword evidence="3" id="KW-0804">Transcription</keyword>
<evidence type="ECO:0000256" key="2">
    <source>
        <dbReference type="ARBA" id="ARBA00023125"/>
    </source>
</evidence>
<dbReference type="PANTHER" id="PTHR30146:SF109">
    <property type="entry name" value="HTH-TYPE TRANSCRIPTIONAL REGULATOR GALS"/>
    <property type="match status" value="1"/>
</dbReference>
<dbReference type="SMART" id="SM00354">
    <property type="entry name" value="HTH_LACI"/>
    <property type="match status" value="1"/>
</dbReference>
<dbReference type="SUPFAM" id="SSF47413">
    <property type="entry name" value="lambda repressor-like DNA-binding domains"/>
    <property type="match status" value="1"/>
</dbReference>
<dbReference type="PANTHER" id="PTHR30146">
    <property type="entry name" value="LACI-RELATED TRANSCRIPTIONAL REPRESSOR"/>
    <property type="match status" value="1"/>
</dbReference>
<dbReference type="Pfam" id="PF00532">
    <property type="entry name" value="Peripla_BP_1"/>
    <property type="match status" value="1"/>
</dbReference>
<evidence type="ECO:0000259" key="4">
    <source>
        <dbReference type="PROSITE" id="PS50932"/>
    </source>
</evidence>
<keyword evidence="1" id="KW-0805">Transcription regulation</keyword>
<dbReference type="CDD" id="cd01392">
    <property type="entry name" value="HTH_LacI"/>
    <property type="match status" value="1"/>
</dbReference>
<accession>A0ABT6FMY5</accession>
<dbReference type="CDD" id="cd06267">
    <property type="entry name" value="PBP1_LacI_sugar_binding-like"/>
    <property type="match status" value="1"/>
</dbReference>
<protein>
    <submittedName>
        <fullName evidence="5">LacI family DNA-binding transcriptional regulator</fullName>
    </submittedName>
</protein>
<organism evidence="5 6">
    <name type="scientific">Galbibacter pacificus</name>
    <dbReference type="NCBI Taxonomy" id="2996052"/>
    <lineage>
        <taxon>Bacteria</taxon>
        <taxon>Pseudomonadati</taxon>
        <taxon>Bacteroidota</taxon>
        <taxon>Flavobacteriia</taxon>
        <taxon>Flavobacteriales</taxon>
        <taxon>Flavobacteriaceae</taxon>
        <taxon>Galbibacter</taxon>
    </lineage>
</organism>
<keyword evidence="6" id="KW-1185">Reference proteome</keyword>
<evidence type="ECO:0000313" key="6">
    <source>
        <dbReference type="Proteomes" id="UP001153642"/>
    </source>
</evidence>
<dbReference type="InterPro" id="IPR000843">
    <property type="entry name" value="HTH_LacI"/>
</dbReference>
<dbReference type="Gene3D" id="3.40.50.2300">
    <property type="match status" value="2"/>
</dbReference>
<dbReference type="InterPro" id="IPR001761">
    <property type="entry name" value="Peripla_BP/Lac1_sug-bd_dom"/>
</dbReference>
<evidence type="ECO:0000256" key="3">
    <source>
        <dbReference type="ARBA" id="ARBA00023163"/>
    </source>
</evidence>
<gene>
    <name evidence="5" type="ORF">OSR52_02020</name>
</gene>